<keyword evidence="3" id="KW-1185">Reference proteome</keyword>
<protein>
    <submittedName>
        <fullName evidence="2">Uncharacterized protein</fullName>
    </submittedName>
</protein>
<proteinExistence type="predicted"/>
<dbReference type="AlphaFoldDB" id="A0A927N1V1"/>
<sequence>MTSRIVTIVGFVLLFGIGGVAIFWSWLRPERFARFHDALTHVTGPARYRVLVLLIWAWLGWHFLAR</sequence>
<dbReference type="Pfam" id="PF19684">
    <property type="entry name" value="DUF6186"/>
    <property type="match status" value="1"/>
</dbReference>
<organism evidence="2 3">
    <name type="scientific">Actinopolymorpha pittospori</name>
    <dbReference type="NCBI Taxonomy" id="648752"/>
    <lineage>
        <taxon>Bacteria</taxon>
        <taxon>Bacillati</taxon>
        <taxon>Actinomycetota</taxon>
        <taxon>Actinomycetes</taxon>
        <taxon>Propionibacteriales</taxon>
        <taxon>Actinopolymorphaceae</taxon>
        <taxon>Actinopolymorpha</taxon>
    </lineage>
</organism>
<reference evidence="2" key="1">
    <citation type="submission" date="2020-10" db="EMBL/GenBank/DDBJ databases">
        <title>Sequencing the genomes of 1000 actinobacteria strains.</title>
        <authorList>
            <person name="Klenk H.-P."/>
        </authorList>
    </citation>
    <scope>NUCLEOTIDE SEQUENCE</scope>
    <source>
        <strain evidence="2">DSM 45354</strain>
    </source>
</reference>
<feature type="transmembrane region" description="Helical" evidence="1">
    <location>
        <begin position="6"/>
        <end position="27"/>
    </location>
</feature>
<dbReference type="EMBL" id="JADBEM010000001">
    <property type="protein sequence ID" value="MBE1610766.1"/>
    <property type="molecule type" value="Genomic_DNA"/>
</dbReference>
<keyword evidence="1" id="KW-1133">Transmembrane helix</keyword>
<keyword evidence="1" id="KW-0472">Membrane</keyword>
<accession>A0A927N1V1</accession>
<feature type="transmembrane region" description="Helical" evidence="1">
    <location>
        <begin position="48"/>
        <end position="65"/>
    </location>
</feature>
<keyword evidence="1" id="KW-0812">Transmembrane</keyword>
<dbReference type="Proteomes" id="UP000638648">
    <property type="component" value="Unassembled WGS sequence"/>
</dbReference>
<gene>
    <name evidence="2" type="ORF">HEB94_007614</name>
</gene>
<evidence type="ECO:0000313" key="2">
    <source>
        <dbReference type="EMBL" id="MBE1610766.1"/>
    </source>
</evidence>
<name>A0A927N1V1_9ACTN</name>
<dbReference type="InterPro" id="IPR046177">
    <property type="entry name" value="DUF6186"/>
</dbReference>
<evidence type="ECO:0000313" key="3">
    <source>
        <dbReference type="Proteomes" id="UP000638648"/>
    </source>
</evidence>
<dbReference type="RefSeq" id="WP_192754089.1">
    <property type="nucleotide sequence ID" value="NZ_BAABJL010000095.1"/>
</dbReference>
<comment type="caution">
    <text evidence="2">The sequence shown here is derived from an EMBL/GenBank/DDBJ whole genome shotgun (WGS) entry which is preliminary data.</text>
</comment>
<evidence type="ECO:0000256" key="1">
    <source>
        <dbReference type="SAM" id="Phobius"/>
    </source>
</evidence>